<evidence type="ECO:0000313" key="10">
    <source>
        <dbReference type="Proteomes" id="UP000613768"/>
    </source>
</evidence>
<evidence type="ECO:0000256" key="8">
    <source>
        <dbReference type="SAM" id="Phobius"/>
    </source>
</evidence>
<dbReference type="PANTHER" id="PTHR30558:SF7">
    <property type="entry name" value="TOL-PAL SYSTEM PROTEIN TOLR"/>
    <property type="match status" value="1"/>
</dbReference>
<evidence type="ECO:0000256" key="2">
    <source>
        <dbReference type="ARBA" id="ARBA00005811"/>
    </source>
</evidence>
<proteinExistence type="inferred from homology"/>
<comment type="subcellular location">
    <subcellularLocation>
        <location evidence="1">Cell membrane</location>
        <topology evidence="1">Single-pass membrane protein</topology>
    </subcellularLocation>
    <subcellularLocation>
        <location evidence="7">Cell membrane</location>
        <topology evidence="7">Single-pass type II membrane protein</topology>
    </subcellularLocation>
</comment>
<dbReference type="Gene3D" id="3.30.420.270">
    <property type="match status" value="1"/>
</dbReference>
<comment type="caution">
    <text evidence="9">The sequence shown here is derived from an EMBL/GenBank/DDBJ whole genome shotgun (WGS) entry which is preliminary data.</text>
</comment>
<dbReference type="Pfam" id="PF02472">
    <property type="entry name" value="ExbD"/>
    <property type="match status" value="1"/>
</dbReference>
<dbReference type="RefSeq" id="WP_192030913.1">
    <property type="nucleotide sequence ID" value="NZ_JACYTR010000053.1"/>
</dbReference>
<protein>
    <submittedName>
        <fullName evidence="9">Biopolymer transporter ExbD</fullName>
    </submittedName>
</protein>
<dbReference type="GO" id="GO:0015031">
    <property type="term" value="P:protein transport"/>
    <property type="evidence" value="ECO:0007669"/>
    <property type="project" value="UniProtKB-KW"/>
</dbReference>
<dbReference type="GO" id="GO:0022857">
    <property type="term" value="F:transmembrane transporter activity"/>
    <property type="evidence" value="ECO:0007669"/>
    <property type="project" value="InterPro"/>
</dbReference>
<accession>A0AAW3ZPQ2</accession>
<keyword evidence="7" id="KW-0653">Protein transport</keyword>
<keyword evidence="7" id="KW-0813">Transport</keyword>
<keyword evidence="5 8" id="KW-1133">Transmembrane helix</keyword>
<feature type="transmembrane region" description="Helical" evidence="8">
    <location>
        <begin position="20"/>
        <end position="39"/>
    </location>
</feature>
<organism evidence="9 10">
    <name type="scientific">Pseudomarimonas arenosa</name>
    <dbReference type="NCBI Taxonomy" id="2774145"/>
    <lineage>
        <taxon>Bacteria</taxon>
        <taxon>Pseudomonadati</taxon>
        <taxon>Pseudomonadota</taxon>
        <taxon>Gammaproteobacteria</taxon>
        <taxon>Lysobacterales</taxon>
        <taxon>Lysobacteraceae</taxon>
        <taxon>Pseudomarimonas</taxon>
    </lineage>
</organism>
<dbReference type="EMBL" id="JACYTR010000053">
    <property type="protein sequence ID" value="MBD8527495.1"/>
    <property type="molecule type" value="Genomic_DNA"/>
</dbReference>
<keyword evidence="4 7" id="KW-0812">Transmembrane</keyword>
<reference evidence="9 10" key="1">
    <citation type="submission" date="2020-09" db="EMBL/GenBank/DDBJ databases">
        <title>Pseudoxanthomonas sp. CAU 1598 isolated from sand of Yaerae Beach.</title>
        <authorList>
            <person name="Kim W."/>
        </authorList>
    </citation>
    <scope>NUCLEOTIDE SEQUENCE [LARGE SCALE GENOMIC DNA]</scope>
    <source>
        <strain evidence="9 10">CAU 1598</strain>
    </source>
</reference>
<keyword evidence="6 8" id="KW-0472">Membrane</keyword>
<dbReference type="Proteomes" id="UP000613768">
    <property type="component" value="Unassembled WGS sequence"/>
</dbReference>
<evidence type="ECO:0000256" key="1">
    <source>
        <dbReference type="ARBA" id="ARBA00004162"/>
    </source>
</evidence>
<evidence type="ECO:0000256" key="4">
    <source>
        <dbReference type="ARBA" id="ARBA00022692"/>
    </source>
</evidence>
<sequence>MAFSQAAGNRSAVADINITPLVDVMLVLLVIFMVAIPVIERPMSMTVAPGPEPSVSAEPIELRVNAEGQFVFAGQTWDRASLQGLLTLESSRSPQPAVHLIADQEAPYHRVTEALNLARSSGLTQVGMP</sequence>
<name>A0AAW3ZPQ2_9GAMM</name>
<evidence type="ECO:0000256" key="7">
    <source>
        <dbReference type="RuleBase" id="RU003879"/>
    </source>
</evidence>
<dbReference type="InterPro" id="IPR003400">
    <property type="entry name" value="ExbD"/>
</dbReference>
<keyword evidence="3" id="KW-1003">Cell membrane</keyword>
<evidence type="ECO:0000313" key="9">
    <source>
        <dbReference type="EMBL" id="MBD8527495.1"/>
    </source>
</evidence>
<dbReference type="PANTHER" id="PTHR30558">
    <property type="entry name" value="EXBD MEMBRANE COMPONENT OF PMF-DRIVEN MACROMOLECULE IMPORT SYSTEM"/>
    <property type="match status" value="1"/>
</dbReference>
<evidence type="ECO:0000256" key="6">
    <source>
        <dbReference type="ARBA" id="ARBA00023136"/>
    </source>
</evidence>
<evidence type="ECO:0000256" key="3">
    <source>
        <dbReference type="ARBA" id="ARBA00022475"/>
    </source>
</evidence>
<evidence type="ECO:0000256" key="5">
    <source>
        <dbReference type="ARBA" id="ARBA00022989"/>
    </source>
</evidence>
<keyword evidence="10" id="KW-1185">Reference proteome</keyword>
<dbReference type="AlphaFoldDB" id="A0AAW3ZPQ2"/>
<comment type="similarity">
    <text evidence="2 7">Belongs to the ExbD/TolR family.</text>
</comment>
<gene>
    <name evidence="9" type="ORF">IFO71_17265</name>
</gene>
<dbReference type="GO" id="GO:0005886">
    <property type="term" value="C:plasma membrane"/>
    <property type="evidence" value="ECO:0007669"/>
    <property type="project" value="UniProtKB-SubCell"/>
</dbReference>